<dbReference type="Gramene" id="ONK62754">
    <property type="protein sequence ID" value="ONK62754"/>
    <property type="gene ID" value="A4U43_C07F7790"/>
</dbReference>
<accession>A0A5P1EAA4</accession>
<proteinExistence type="predicted"/>
<reference evidence="2" key="1">
    <citation type="journal article" date="2017" name="Nat. Commun.">
        <title>The asparagus genome sheds light on the origin and evolution of a young Y chromosome.</title>
        <authorList>
            <person name="Harkess A."/>
            <person name="Zhou J."/>
            <person name="Xu C."/>
            <person name="Bowers J.E."/>
            <person name="Van der Hulst R."/>
            <person name="Ayyampalayam S."/>
            <person name="Mercati F."/>
            <person name="Riccardi P."/>
            <person name="McKain M.R."/>
            <person name="Kakrana A."/>
            <person name="Tang H."/>
            <person name="Ray J."/>
            <person name="Groenendijk J."/>
            <person name="Arikit S."/>
            <person name="Mathioni S.M."/>
            <person name="Nakano M."/>
            <person name="Shan H."/>
            <person name="Telgmann-Rauber A."/>
            <person name="Kanno A."/>
            <person name="Yue Z."/>
            <person name="Chen H."/>
            <person name="Li W."/>
            <person name="Chen Y."/>
            <person name="Xu X."/>
            <person name="Zhang Y."/>
            <person name="Luo S."/>
            <person name="Chen H."/>
            <person name="Gao J."/>
            <person name="Mao Z."/>
            <person name="Pires J.C."/>
            <person name="Luo M."/>
            <person name="Kudrna D."/>
            <person name="Wing R.A."/>
            <person name="Meyers B.C."/>
            <person name="Yi K."/>
            <person name="Kong H."/>
            <person name="Lavrijsen P."/>
            <person name="Sunseri F."/>
            <person name="Falavigna A."/>
            <person name="Ye Y."/>
            <person name="Leebens-Mack J.H."/>
            <person name="Chen G."/>
        </authorList>
    </citation>
    <scope>NUCLEOTIDE SEQUENCE [LARGE SCALE GENOMIC DNA]</scope>
    <source>
        <strain evidence="2">cv. DH0086</strain>
    </source>
</reference>
<evidence type="ECO:0000313" key="2">
    <source>
        <dbReference type="Proteomes" id="UP000243459"/>
    </source>
</evidence>
<dbReference type="EMBL" id="CM007387">
    <property type="protein sequence ID" value="ONK62754.1"/>
    <property type="molecule type" value="Genomic_DNA"/>
</dbReference>
<protein>
    <submittedName>
        <fullName evidence="1">Uncharacterized protein</fullName>
    </submittedName>
</protein>
<evidence type="ECO:0000313" key="1">
    <source>
        <dbReference type="EMBL" id="ONK62754.1"/>
    </source>
</evidence>
<dbReference type="AlphaFoldDB" id="A0A5P1EAA4"/>
<name>A0A5P1EAA4_ASPOF</name>
<sequence length="360" mass="42960">MLKMNTETDEKKEGYGALAIFGSPLDQPTWWDLQRDNIKENRDMAYKSMYARMTLTSQLSLVDILLSNLKWSLTSYERKGESYGYAYNKYHHMEPLHVEEKLTEKTLHQRSPYHDAYEEQAYTKPEWWFPTSHEMKDESYGYAYNKYQYTEPLHIEENSTETMLHQRLTYYDFDEEQGYPKPERWFSSYDATKDQSCSYDYNKYNNYMEPLHIEENFMDPMLHQRLTYHDTEEHTYPKQSSYSEFGENNFHVDHQYSCERPTNEQPLSFELEPYKPTWSQNLNHQEYYGGELSLQSFNSSVENGWCESNTFGDPNNAYKCHYSDQPLQIQLEPFKPAWAQNSTINEPYIQEGSPSSCVRA</sequence>
<keyword evidence="2" id="KW-1185">Reference proteome</keyword>
<organism evidence="1 2">
    <name type="scientific">Asparagus officinalis</name>
    <name type="common">Garden asparagus</name>
    <dbReference type="NCBI Taxonomy" id="4686"/>
    <lineage>
        <taxon>Eukaryota</taxon>
        <taxon>Viridiplantae</taxon>
        <taxon>Streptophyta</taxon>
        <taxon>Embryophyta</taxon>
        <taxon>Tracheophyta</taxon>
        <taxon>Spermatophyta</taxon>
        <taxon>Magnoliopsida</taxon>
        <taxon>Liliopsida</taxon>
        <taxon>Asparagales</taxon>
        <taxon>Asparagaceae</taxon>
        <taxon>Asparagoideae</taxon>
        <taxon>Asparagus</taxon>
    </lineage>
</organism>
<dbReference type="Proteomes" id="UP000243459">
    <property type="component" value="Chromosome 7"/>
</dbReference>
<gene>
    <name evidence="1" type="ORF">A4U43_C07F7790</name>
</gene>